<evidence type="ECO:0000256" key="3">
    <source>
        <dbReference type="ARBA" id="ARBA00023244"/>
    </source>
</evidence>
<dbReference type="SUPFAM" id="SSF51735">
    <property type="entry name" value="NAD(P)-binding Rossmann-fold domains"/>
    <property type="match status" value="1"/>
</dbReference>
<dbReference type="InterPro" id="IPR036343">
    <property type="entry name" value="GluRdtase_N_sf"/>
</dbReference>
<protein>
    <recommendedName>
        <fullName evidence="4">Glutamyl-tRNA reductase</fullName>
        <shortName evidence="4">GluTR</shortName>
        <ecNumber evidence="4">1.2.1.70</ecNumber>
    </recommendedName>
</protein>
<dbReference type="PIRSF" id="PIRSF000445">
    <property type="entry name" value="4pyrrol_synth_GluRdtase"/>
    <property type="match status" value="1"/>
</dbReference>
<comment type="function">
    <text evidence="4">Catalyzes the NADPH-dependent reduction of glutamyl-tRNA(Glu) to glutamate 1-semialdehyde (GSA).</text>
</comment>
<keyword evidence="1 4" id="KW-0521">NADP</keyword>
<proteinExistence type="inferred from homology"/>
<keyword evidence="2 4" id="KW-0560">Oxidoreductase</keyword>
<dbReference type="PANTHER" id="PTHR43013:SF1">
    <property type="entry name" value="GLUTAMYL-TRNA REDUCTASE"/>
    <property type="match status" value="1"/>
</dbReference>
<comment type="similarity">
    <text evidence="4">Belongs to the glutamyl-tRNA reductase family.</text>
</comment>
<dbReference type="Proteomes" id="UP000639973">
    <property type="component" value="Unassembled WGS sequence"/>
</dbReference>
<comment type="catalytic activity">
    <reaction evidence="4">
        <text>(S)-4-amino-5-oxopentanoate + tRNA(Glu) + NADP(+) = L-glutamyl-tRNA(Glu) + NADPH + H(+)</text>
        <dbReference type="Rhea" id="RHEA:12344"/>
        <dbReference type="Rhea" id="RHEA-COMP:9663"/>
        <dbReference type="Rhea" id="RHEA-COMP:9680"/>
        <dbReference type="ChEBI" id="CHEBI:15378"/>
        <dbReference type="ChEBI" id="CHEBI:57501"/>
        <dbReference type="ChEBI" id="CHEBI:57783"/>
        <dbReference type="ChEBI" id="CHEBI:58349"/>
        <dbReference type="ChEBI" id="CHEBI:78442"/>
        <dbReference type="ChEBI" id="CHEBI:78520"/>
        <dbReference type="EC" id="1.2.1.70"/>
    </reaction>
</comment>
<feature type="binding site" evidence="4">
    <location>
        <position position="121"/>
    </location>
    <ligand>
        <name>substrate</name>
    </ligand>
</feature>
<feature type="active site" description="Nucleophile" evidence="4">
    <location>
        <position position="70"/>
    </location>
</feature>
<dbReference type="PROSITE" id="PS00747">
    <property type="entry name" value="GLUTR"/>
    <property type="match status" value="1"/>
</dbReference>
<feature type="domain" description="Glutamyl-tRNA reductase N-terminal" evidence="6">
    <location>
        <begin position="28"/>
        <end position="168"/>
    </location>
</feature>
<comment type="caution">
    <text evidence="7">The sequence shown here is derived from an EMBL/GenBank/DDBJ whole genome shotgun (WGS) entry which is preliminary data.</text>
</comment>
<dbReference type="HAMAP" id="MF_00087">
    <property type="entry name" value="Glu_tRNA_reductase"/>
    <property type="match status" value="1"/>
</dbReference>
<evidence type="ECO:0000313" key="7">
    <source>
        <dbReference type="EMBL" id="GGL74618.1"/>
    </source>
</evidence>
<sequence>MTLACPTARQFVARSPLPAPDPLDFVVVGLNHHSAPVEVRERAAVRAGEEDALLAHLSRHAREVMLLATCNRTEVYLAGLSGDPLSAFQGAWGHALEDHLYSHSGEEAVTHLYRVASGLDSLVIGETQIQGQVKRAWQAANARGLSGPLLNKIAQGALAAGKRVRTETGLSDSVVSVSSAAVELAELALGGLAGRTALIIGAGETAELTLTHLRAAGIEDVIVVNRTAERARQLAARLGGRVCAAEFLHEALPEADVVIASSAAPHYVLNGEAVAAALAARGSGDRPMFFIDISVPRILDPDIAAVRGAHLLNLDDLTAVVHHNLQGRRAALPQAGAIIREAASDLSRWHLTRTAQQTLQGRGAPRELAVASD</sequence>
<dbReference type="Pfam" id="PF05201">
    <property type="entry name" value="GlutR_N"/>
    <property type="match status" value="1"/>
</dbReference>
<feature type="binding site" evidence="4">
    <location>
        <begin position="69"/>
        <end position="72"/>
    </location>
    <ligand>
        <name>substrate</name>
    </ligand>
</feature>
<name>A0ABQ2G443_9DEIO</name>
<comment type="pathway">
    <text evidence="4">Porphyrin-containing compound metabolism; protoporphyrin-IX biosynthesis; 5-aminolevulinate from L-glutamyl-tRNA(Glu): step 1/2.</text>
</comment>
<evidence type="ECO:0000313" key="8">
    <source>
        <dbReference type="Proteomes" id="UP000639973"/>
    </source>
</evidence>
<dbReference type="Gene3D" id="3.30.460.30">
    <property type="entry name" value="Glutamyl-tRNA reductase, N-terminal domain"/>
    <property type="match status" value="1"/>
</dbReference>
<dbReference type="RefSeq" id="WP_188969770.1">
    <property type="nucleotide sequence ID" value="NZ_BMOL01000003.1"/>
</dbReference>
<comment type="domain">
    <text evidence="4">Possesses an unusual extended V-shaped dimeric structure with each monomer consisting of three distinct domains arranged along a curved 'spinal' alpha-helix. The N-terminal catalytic domain specifically recognizes the glutamate moiety of the substrate. The second domain is the NADPH-binding domain, and the third C-terminal domain is responsible for dimerization.</text>
</comment>
<comment type="miscellaneous">
    <text evidence="4">During catalysis, the active site Cys acts as a nucleophile attacking the alpha-carbonyl group of tRNA-bound glutamate with the formation of a thioester intermediate between enzyme and glutamate, and the concomitant release of tRNA(Glu). The thioester intermediate is finally reduced by direct hydride transfer from NADPH, to form the product GSA.</text>
</comment>
<dbReference type="Gene3D" id="3.40.50.720">
    <property type="entry name" value="NAD(P)-binding Rossmann-like Domain"/>
    <property type="match status" value="1"/>
</dbReference>
<evidence type="ECO:0000259" key="6">
    <source>
        <dbReference type="Pfam" id="PF05201"/>
    </source>
</evidence>
<dbReference type="NCBIfam" id="TIGR01035">
    <property type="entry name" value="hemA"/>
    <property type="match status" value="1"/>
</dbReference>
<feature type="domain" description="Quinate/shikimate 5-dehydrogenase/glutamyl-tRNA reductase" evidence="5">
    <location>
        <begin position="183"/>
        <end position="320"/>
    </location>
</feature>
<dbReference type="CDD" id="cd05213">
    <property type="entry name" value="NAD_bind_Glutamyl_tRNA_reduct"/>
    <property type="match status" value="1"/>
</dbReference>
<gene>
    <name evidence="4 7" type="primary">hemA</name>
    <name evidence="7" type="ORF">GCM10010840_10920</name>
</gene>
<feature type="binding site" evidence="4">
    <location>
        <position position="132"/>
    </location>
    <ligand>
        <name>substrate</name>
    </ligand>
</feature>
<feature type="binding site" evidence="4">
    <location>
        <begin position="201"/>
        <end position="206"/>
    </location>
    <ligand>
        <name>NADP(+)</name>
        <dbReference type="ChEBI" id="CHEBI:58349"/>
    </ligand>
</feature>
<dbReference type="InterPro" id="IPR006151">
    <property type="entry name" value="Shikm_DH/Glu-tRNA_Rdtase"/>
</dbReference>
<dbReference type="InterPro" id="IPR015895">
    <property type="entry name" value="4pyrrol_synth_GluRdtase_N"/>
</dbReference>
<evidence type="ECO:0000256" key="2">
    <source>
        <dbReference type="ARBA" id="ARBA00023002"/>
    </source>
</evidence>
<keyword evidence="8" id="KW-1185">Reference proteome</keyword>
<accession>A0ABQ2G443</accession>
<feature type="binding site" evidence="4">
    <location>
        <begin position="126"/>
        <end position="128"/>
    </location>
    <ligand>
        <name>substrate</name>
    </ligand>
</feature>
<dbReference type="EC" id="1.2.1.70" evidence="4"/>
<evidence type="ECO:0000259" key="5">
    <source>
        <dbReference type="Pfam" id="PF01488"/>
    </source>
</evidence>
<feature type="site" description="Important for activity" evidence="4">
    <location>
        <position position="111"/>
    </location>
</feature>
<dbReference type="PANTHER" id="PTHR43013">
    <property type="entry name" value="GLUTAMYL-TRNA REDUCTASE"/>
    <property type="match status" value="1"/>
</dbReference>
<dbReference type="EMBL" id="BMOL01000003">
    <property type="protein sequence ID" value="GGL74618.1"/>
    <property type="molecule type" value="Genomic_DNA"/>
</dbReference>
<dbReference type="SUPFAM" id="SSF69742">
    <property type="entry name" value="Glutamyl tRNA-reductase catalytic, N-terminal domain"/>
    <property type="match status" value="1"/>
</dbReference>
<evidence type="ECO:0000256" key="1">
    <source>
        <dbReference type="ARBA" id="ARBA00022857"/>
    </source>
</evidence>
<keyword evidence="3 4" id="KW-0627">Porphyrin biosynthesis</keyword>
<dbReference type="InterPro" id="IPR036291">
    <property type="entry name" value="NAD(P)-bd_dom_sf"/>
</dbReference>
<comment type="subunit">
    <text evidence="4">Homodimer.</text>
</comment>
<evidence type="ECO:0000256" key="4">
    <source>
        <dbReference type="HAMAP-Rule" id="MF_00087"/>
    </source>
</evidence>
<dbReference type="InterPro" id="IPR000343">
    <property type="entry name" value="4pyrrol_synth_GluRdtase"/>
</dbReference>
<organism evidence="7 8">
    <name type="scientific">Deinococcus aerolatus</name>
    <dbReference type="NCBI Taxonomy" id="522487"/>
    <lineage>
        <taxon>Bacteria</taxon>
        <taxon>Thermotogati</taxon>
        <taxon>Deinococcota</taxon>
        <taxon>Deinococci</taxon>
        <taxon>Deinococcales</taxon>
        <taxon>Deinococcaceae</taxon>
        <taxon>Deinococcus</taxon>
    </lineage>
</organism>
<reference evidence="8" key="1">
    <citation type="journal article" date="2019" name="Int. J. Syst. Evol. Microbiol.">
        <title>The Global Catalogue of Microorganisms (GCM) 10K type strain sequencing project: providing services to taxonomists for standard genome sequencing and annotation.</title>
        <authorList>
            <consortium name="The Broad Institute Genomics Platform"/>
            <consortium name="The Broad Institute Genome Sequencing Center for Infectious Disease"/>
            <person name="Wu L."/>
            <person name="Ma J."/>
        </authorList>
    </citation>
    <scope>NUCLEOTIDE SEQUENCE [LARGE SCALE GENOMIC DNA]</scope>
    <source>
        <strain evidence="8">JCM 15442</strain>
    </source>
</reference>
<dbReference type="InterPro" id="IPR018214">
    <property type="entry name" value="GluRdtase_CS"/>
</dbReference>
<dbReference type="Pfam" id="PF01488">
    <property type="entry name" value="Shikimate_DH"/>
    <property type="match status" value="1"/>
</dbReference>